<dbReference type="GO" id="GO:0005886">
    <property type="term" value="C:plasma membrane"/>
    <property type="evidence" value="ECO:0007669"/>
    <property type="project" value="UniProtKB-SubCell"/>
</dbReference>
<evidence type="ECO:0000313" key="7">
    <source>
        <dbReference type="EMBL" id="TWP52745.1"/>
    </source>
</evidence>
<feature type="transmembrane region" description="Helical" evidence="5">
    <location>
        <begin position="275"/>
        <end position="295"/>
    </location>
</feature>
<keyword evidence="2 5" id="KW-0812">Transmembrane</keyword>
<comment type="caution">
    <text evidence="7">The sequence shown here is derived from an EMBL/GenBank/DDBJ whole genome shotgun (WGS) entry which is preliminary data.</text>
</comment>
<keyword evidence="8" id="KW-1185">Reference proteome</keyword>
<dbReference type="InterPro" id="IPR020846">
    <property type="entry name" value="MFS_dom"/>
</dbReference>
<dbReference type="OrthoDB" id="9787026at2"/>
<dbReference type="InterPro" id="IPR005828">
    <property type="entry name" value="MFS_sugar_transport-like"/>
</dbReference>
<dbReference type="EMBL" id="VOBR01000005">
    <property type="protein sequence ID" value="TWP52745.1"/>
    <property type="molecule type" value="Genomic_DNA"/>
</dbReference>
<dbReference type="GO" id="GO:0046943">
    <property type="term" value="F:carboxylic acid transmembrane transporter activity"/>
    <property type="evidence" value="ECO:0007669"/>
    <property type="project" value="TreeGrafter"/>
</dbReference>
<reference evidence="7 8" key="1">
    <citation type="submission" date="2019-07" db="EMBL/GenBank/DDBJ databases">
        <title>Lentzea xizangensis sp. nov., isolated from Qinghai-Tibetan Plateau Soils.</title>
        <authorList>
            <person name="Huang J."/>
        </authorList>
    </citation>
    <scope>NUCLEOTIDE SEQUENCE [LARGE SCALE GENOMIC DNA]</scope>
    <source>
        <strain evidence="7 8">FXJ1.1311</strain>
    </source>
</reference>
<dbReference type="SUPFAM" id="SSF103473">
    <property type="entry name" value="MFS general substrate transporter"/>
    <property type="match status" value="1"/>
</dbReference>
<evidence type="ECO:0000256" key="1">
    <source>
        <dbReference type="ARBA" id="ARBA00004651"/>
    </source>
</evidence>
<accession>A0A563EYE4</accession>
<feature type="transmembrane region" description="Helical" evidence="5">
    <location>
        <begin position="329"/>
        <end position="354"/>
    </location>
</feature>
<dbReference type="PANTHER" id="PTHR23508">
    <property type="entry name" value="CARBOXYLIC ACID TRANSPORTER PROTEIN HOMOLOG"/>
    <property type="match status" value="1"/>
</dbReference>
<feature type="transmembrane region" description="Helical" evidence="5">
    <location>
        <begin position="37"/>
        <end position="60"/>
    </location>
</feature>
<feature type="transmembrane region" description="Helical" evidence="5">
    <location>
        <begin position="93"/>
        <end position="115"/>
    </location>
</feature>
<feature type="transmembrane region" description="Helical" evidence="5">
    <location>
        <begin position="375"/>
        <end position="393"/>
    </location>
</feature>
<evidence type="ECO:0000256" key="4">
    <source>
        <dbReference type="ARBA" id="ARBA00023136"/>
    </source>
</evidence>
<sequence>MIVFLALGGIFLDAYDFTSLAYGMKDITAEFGLSPVWAGVVNVSIMVGAVVGALFGGVLVDRIGRYRVFMADMLFFVVAALGCAFAPNEYVLVFFRFLMGIGVGMDLPVAMAFLAEFSRLTGKGSKASRTAAWAPAWFTATSACYLIILGLYQVVPHADLWRYTVGFGAVPAVVILLVRKKYMNESPAWAAQRGDLERAAAILRDSYGVDAVAVSSAPVPTPPRGSFRPLFNRTYRLRTALALAVALAQTFAYNAVAYGLPVIIASFLAQGPLTTITASLVLNLGFAVTGGLLGIRWARSGAWRMTVLGFAVQLVSLVALALIGKPSSVLALAALLSLGAFLFAQAWGPGAHYMTFASLSYPTSLRGVGVGFNQGVLRVGSTLSLFLFPILAASLGPRVFWVIAAAPALGLLALLLIRWEPVGYDVDAEDELIPAGDRP</sequence>
<dbReference type="Gene3D" id="1.20.1250.20">
    <property type="entry name" value="MFS general substrate transporter like domains"/>
    <property type="match status" value="1"/>
</dbReference>
<evidence type="ECO:0000256" key="5">
    <source>
        <dbReference type="SAM" id="Phobius"/>
    </source>
</evidence>
<comment type="subcellular location">
    <subcellularLocation>
        <location evidence="1">Cell membrane</location>
        <topology evidence="1">Multi-pass membrane protein</topology>
    </subcellularLocation>
</comment>
<feature type="transmembrane region" description="Helical" evidence="5">
    <location>
        <begin position="302"/>
        <end position="323"/>
    </location>
</feature>
<evidence type="ECO:0000256" key="3">
    <source>
        <dbReference type="ARBA" id="ARBA00022989"/>
    </source>
</evidence>
<feature type="transmembrane region" description="Helical" evidence="5">
    <location>
        <begin position="240"/>
        <end position="269"/>
    </location>
</feature>
<evidence type="ECO:0000256" key="2">
    <source>
        <dbReference type="ARBA" id="ARBA00022692"/>
    </source>
</evidence>
<dbReference type="PROSITE" id="PS50850">
    <property type="entry name" value="MFS"/>
    <property type="match status" value="1"/>
</dbReference>
<name>A0A563EYE4_9PSEU</name>
<gene>
    <name evidence="7" type="ORF">FKR81_10215</name>
</gene>
<feature type="transmembrane region" description="Helical" evidence="5">
    <location>
        <begin position="67"/>
        <end position="87"/>
    </location>
</feature>
<dbReference type="AlphaFoldDB" id="A0A563EYE4"/>
<organism evidence="7 8">
    <name type="scientific">Lentzea tibetensis</name>
    <dbReference type="NCBI Taxonomy" id="2591470"/>
    <lineage>
        <taxon>Bacteria</taxon>
        <taxon>Bacillati</taxon>
        <taxon>Actinomycetota</taxon>
        <taxon>Actinomycetes</taxon>
        <taxon>Pseudonocardiales</taxon>
        <taxon>Pseudonocardiaceae</taxon>
        <taxon>Lentzea</taxon>
    </lineage>
</organism>
<feature type="transmembrane region" description="Helical" evidence="5">
    <location>
        <begin position="160"/>
        <end position="178"/>
    </location>
</feature>
<keyword evidence="4 5" id="KW-0472">Membrane</keyword>
<feature type="transmembrane region" description="Helical" evidence="5">
    <location>
        <begin position="136"/>
        <end position="154"/>
    </location>
</feature>
<keyword evidence="3 5" id="KW-1133">Transmembrane helix</keyword>
<protein>
    <submittedName>
        <fullName evidence="7">MFS transporter</fullName>
    </submittedName>
</protein>
<feature type="domain" description="Major facilitator superfamily (MFS) profile" evidence="6">
    <location>
        <begin position="2"/>
        <end position="422"/>
    </location>
</feature>
<proteinExistence type="predicted"/>
<evidence type="ECO:0000259" key="6">
    <source>
        <dbReference type="PROSITE" id="PS50850"/>
    </source>
</evidence>
<dbReference type="InterPro" id="IPR036259">
    <property type="entry name" value="MFS_trans_sf"/>
</dbReference>
<feature type="transmembrane region" description="Helical" evidence="5">
    <location>
        <begin position="399"/>
        <end position="417"/>
    </location>
</feature>
<dbReference type="Proteomes" id="UP000316639">
    <property type="component" value="Unassembled WGS sequence"/>
</dbReference>
<dbReference type="PANTHER" id="PTHR23508:SF10">
    <property type="entry name" value="CARBOXYLIC ACID TRANSPORTER PROTEIN HOMOLOG"/>
    <property type="match status" value="1"/>
</dbReference>
<evidence type="ECO:0000313" key="8">
    <source>
        <dbReference type="Proteomes" id="UP000316639"/>
    </source>
</evidence>
<dbReference type="Pfam" id="PF00083">
    <property type="entry name" value="Sugar_tr"/>
    <property type="match status" value="1"/>
</dbReference>